<dbReference type="Proteomes" id="UP000199531">
    <property type="component" value="Unassembled WGS sequence"/>
</dbReference>
<reference evidence="5 6" key="1">
    <citation type="submission" date="2016-10" db="EMBL/GenBank/DDBJ databases">
        <authorList>
            <person name="de Groot N.N."/>
        </authorList>
    </citation>
    <scope>NUCLEOTIDE SEQUENCE [LARGE SCALE GENOMIC DNA]</scope>
    <source>
        <strain evidence="5 6">DSM 15123</strain>
    </source>
</reference>
<dbReference type="PROSITE" id="PS50005">
    <property type="entry name" value="TPR"/>
    <property type="match status" value="2"/>
</dbReference>
<dbReference type="InterPro" id="IPR019734">
    <property type="entry name" value="TPR_rpt"/>
</dbReference>
<feature type="repeat" description="TPR" evidence="3">
    <location>
        <begin position="477"/>
        <end position="510"/>
    </location>
</feature>
<dbReference type="EMBL" id="FOCW01000001">
    <property type="protein sequence ID" value="SEN28652.1"/>
    <property type="molecule type" value="Genomic_DNA"/>
</dbReference>
<dbReference type="Pfam" id="PF13432">
    <property type="entry name" value="TPR_16"/>
    <property type="match status" value="3"/>
</dbReference>
<dbReference type="Gene3D" id="1.25.40.10">
    <property type="entry name" value="Tetratricopeptide repeat domain"/>
    <property type="match status" value="2"/>
</dbReference>
<dbReference type="InterPro" id="IPR051685">
    <property type="entry name" value="Ycf3/AcsC/BcsC/TPR_MFPF"/>
</dbReference>
<keyword evidence="2 3" id="KW-0802">TPR repeat</keyword>
<evidence type="ECO:0000256" key="4">
    <source>
        <dbReference type="SAM" id="SignalP"/>
    </source>
</evidence>
<dbReference type="RefSeq" id="WP_091814544.1">
    <property type="nucleotide sequence ID" value="NZ_FOCW01000001.1"/>
</dbReference>
<dbReference type="STRING" id="1121117.SAMN02745977_00982"/>
<evidence type="ECO:0000313" key="6">
    <source>
        <dbReference type="Proteomes" id="UP000199531"/>
    </source>
</evidence>
<feature type="chain" id="PRO_5011611178" evidence="4">
    <location>
        <begin position="25"/>
        <end position="628"/>
    </location>
</feature>
<feature type="signal peptide" evidence="4">
    <location>
        <begin position="1"/>
        <end position="24"/>
    </location>
</feature>
<keyword evidence="4" id="KW-0732">Signal</keyword>
<evidence type="ECO:0000256" key="2">
    <source>
        <dbReference type="ARBA" id="ARBA00022803"/>
    </source>
</evidence>
<feature type="repeat" description="TPR" evidence="3">
    <location>
        <begin position="579"/>
        <end position="612"/>
    </location>
</feature>
<dbReference type="OrthoDB" id="9766710at2"/>
<dbReference type="SUPFAM" id="SSF48452">
    <property type="entry name" value="TPR-like"/>
    <property type="match status" value="2"/>
</dbReference>
<sequence length="628" mass="69087">MRLSPFALSLALGLATLSSQPVAAAPARPAALSPESSSTKIDASRRISEEAALDTIILNSTALYDALVGELYYQRREPGKSYAYLMEAARRSGDVRLYARAAEVAIQARSPDAALRAVQAWQKLKPSDSEASNYHLQILLLLGRIDQTSEPLSQALANATPERRLKLIHATPVLYGEIHNQELALRAVEPVLRKWANQPDTAFVTNISLARMQLLARQYAQVMESLERARAASVPSERLGTVLPNHELPALVALDLMRLARTGSPYVASHAEDFVRQAVRQPNASQELRISYAKVLIESRRYDDSLTQLHDLLRTHPDYAMGWLLQGGVQLQNKQYKAAETSLQRYLKLRTTEDSVTPQGEAPSLLGMVSAGSDVQAYLMLAEIADQRNDATAAANWLKRIQSPTARNAAILQRAESLNNQGKAEQALQLVNALPGDSVKERSLKALVQGQILETAGKLAPAAKTLSTALAEDADNAELLYARGMIRERLGEKAGAEADLRKVIALNPDTPAAYNALGYSLVERGERLEEARKLIARALELMPNSGAVQDSMGWAEYKLGRHKEARRWLEMAFDNEPNAEIAAHLGEVLWKLGEQDKARSIWQEGLKLDAKDKVLLRTMQEFGVKPAP</sequence>
<dbReference type="SMART" id="SM00028">
    <property type="entry name" value="TPR"/>
    <property type="match status" value="5"/>
</dbReference>
<name>A0A1H8FA70_9BURK</name>
<dbReference type="PANTHER" id="PTHR44943">
    <property type="entry name" value="CELLULOSE SYNTHASE OPERON PROTEIN C"/>
    <property type="match status" value="1"/>
</dbReference>
<evidence type="ECO:0000256" key="3">
    <source>
        <dbReference type="PROSITE-ProRule" id="PRU00339"/>
    </source>
</evidence>
<evidence type="ECO:0000256" key="1">
    <source>
        <dbReference type="ARBA" id="ARBA00022737"/>
    </source>
</evidence>
<accession>A0A1H8FA70</accession>
<evidence type="ECO:0000313" key="5">
    <source>
        <dbReference type="EMBL" id="SEN28652.1"/>
    </source>
</evidence>
<protein>
    <submittedName>
        <fullName evidence="5">Flp pilus assembly protein TadD, contains TPR repeats</fullName>
    </submittedName>
</protein>
<dbReference type="InterPro" id="IPR011990">
    <property type="entry name" value="TPR-like_helical_dom_sf"/>
</dbReference>
<keyword evidence="6" id="KW-1185">Reference proteome</keyword>
<dbReference type="AlphaFoldDB" id="A0A1H8FA70"/>
<dbReference type="PANTHER" id="PTHR44943:SF8">
    <property type="entry name" value="TPR REPEAT-CONTAINING PROTEIN MJ0263"/>
    <property type="match status" value="1"/>
</dbReference>
<proteinExistence type="predicted"/>
<keyword evidence="1" id="KW-0677">Repeat</keyword>
<gene>
    <name evidence="5" type="ORF">SAMN02745977_00982</name>
</gene>
<organism evidence="5 6">
    <name type="scientific">Brachymonas denitrificans DSM 15123</name>
    <dbReference type="NCBI Taxonomy" id="1121117"/>
    <lineage>
        <taxon>Bacteria</taxon>
        <taxon>Pseudomonadati</taxon>
        <taxon>Pseudomonadota</taxon>
        <taxon>Betaproteobacteria</taxon>
        <taxon>Burkholderiales</taxon>
        <taxon>Comamonadaceae</taxon>
        <taxon>Brachymonas</taxon>
    </lineage>
</organism>